<evidence type="ECO:0000256" key="10">
    <source>
        <dbReference type="ARBA" id="ARBA00023136"/>
    </source>
</evidence>
<protein>
    <recommendedName>
        <fullName evidence="11">Protease HtpX homolog</fullName>
        <ecNumber evidence="11">3.4.24.-</ecNumber>
    </recommendedName>
</protein>
<evidence type="ECO:0000256" key="11">
    <source>
        <dbReference type="HAMAP-Rule" id="MF_00188"/>
    </source>
</evidence>
<evidence type="ECO:0000256" key="5">
    <source>
        <dbReference type="ARBA" id="ARBA00022723"/>
    </source>
</evidence>
<comment type="subcellular location">
    <subcellularLocation>
        <location evidence="11">Cell membrane</location>
        <topology evidence="11">Multi-pass membrane protein</topology>
    </subcellularLocation>
</comment>
<dbReference type="AlphaFoldDB" id="A0AAE4MDC7"/>
<dbReference type="InterPro" id="IPR036259">
    <property type="entry name" value="MFS_trans_sf"/>
</dbReference>
<dbReference type="EC" id="3.4.24.-" evidence="11"/>
<evidence type="ECO:0000313" key="14">
    <source>
        <dbReference type="Proteomes" id="UP001273136"/>
    </source>
</evidence>
<dbReference type="PANTHER" id="PTHR43221:SF2">
    <property type="entry name" value="PROTEASE HTPX HOMOLOG"/>
    <property type="match status" value="1"/>
</dbReference>
<evidence type="ECO:0000256" key="4">
    <source>
        <dbReference type="ARBA" id="ARBA00022692"/>
    </source>
</evidence>
<evidence type="ECO:0000256" key="9">
    <source>
        <dbReference type="ARBA" id="ARBA00023049"/>
    </source>
</evidence>
<keyword evidence="10 11" id="KW-0472">Membrane</keyword>
<gene>
    <name evidence="11 13" type="primary">htpX</name>
    <name evidence="13" type="ORF">McpAg1_12900</name>
</gene>
<dbReference type="Proteomes" id="UP001273136">
    <property type="component" value="Unassembled WGS sequence"/>
</dbReference>
<evidence type="ECO:0000313" key="13">
    <source>
        <dbReference type="EMBL" id="MDV0442066.1"/>
    </source>
</evidence>
<evidence type="ECO:0000256" key="8">
    <source>
        <dbReference type="ARBA" id="ARBA00022989"/>
    </source>
</evidence>
<dbReference type="EMBL" id="JAWDKA010000006">
    <property type="protein sequence ID" value="MDV0442066.1"/>
    <property type="molecule type" value="Genomic_DNA"/>
</dbReference>
<dbReference type="PANTHER" id="PTHR43221">
    <property type="entry name" value="PROTEASE HTPX"/>
    <property type="match status" value="1"/>
</dbReference>
<feature type="binding site" evidence="11">
    <location>
        <position position="223"/>
    </location>
    <ligand>
        <name>Zn(2+)</name>
        <dbReference type="ChEBI" id="CHEBI:29105"/>
        <note>catalytic</note>
    </ligand>
</feature>
<feature type="binding site" evidence="11">
    <location>
        <position position="146"/>
    </location>
    <ligand>
        <name>Zn(2+)</name>
        <dbReference type="ChEBI" id="CHEBI:29105"/>
        <note>catalytic</note>
    </ligand>
</feature>
<accession>A0AAE4MDC7</accession>
<keyword evidence="9 11" id="KW-0482">Metalloprotease</keyword>
<dbReference type="InterPro" id="IPR050083">
    <property type="entry name" value="HtpX_protease"/>
</dbReference>
<evidence type="ECO:0000259" key="12">
    <source>
        <dbReference type="Pfam" id="PF01435"/>
    </source>
</evidence>
<keyword evidence="6 11" id="KW-0378">Hydrolase</keyword>
<dbReference type="InterPro" id="IPR022919">
    <property type="entry name" value="Pept_M48_protease_HtpX"/>
</dbReference>
<dbReference type="RefSeq" id="WP_338094470.1">
    <property type="nucleotide sequence ID" value="NZ_JAWDKA010000006.1"/>
</dbReference>
<evidence type="ECO:0000256" key="6">
    <source>
        <dbReference type="ARBA" id="ARBA00022801"/>
    </source>
</evidence>
<organism evidence="13 14">
    <name type="scientific">Methanorbis furvi</name>
    <dbReference type="NCBI Taxonomy" id="3028299"/>
    <lineage>
        <taxon>Archaea</taxon>
        <taxon>Methanobacteriati</taxon>
        <taxon>Methanobacteriota</taxon>
        <taxon>Stenosarchaea group</taxon>
        <taxon>Methanomicrobia</taxon>
        <taxon>Methanomicrobiales</taxon>
        <taxon>Methanocorpusculaceae</taxon>
        <taxon>Methanorbis</taxon>
    </lineage>
</organism>
<keyword evidence="8 11" id="KW-1133">Transmembrane helix</keyword>
<evidence type="ECO:0000256" key="2">
    <source>
        <dbReference type="ARBA" id="ARBA00022475"/>
    </source>
</evidence>
<comment type="cofactor">
    <cofactor evidence="11">
        <name>Zn(2+)</name>
        <dbReference type="ChEBI" id="CHEBI:29105"/>
    </cofactor>
    <text evidence="11">Binds 1 zinc ion per subunit.</text>
</comment>
<comment type="similarity">
    <text evidence="1 11">Belongs to the peptidase M48B family.</text>
</comment>
<keyword evidence="7 11" id="KW-0862">Zinc</keyword>
<feature type="binding site" evidence="11">
    <location>
        <position position="150"/>
    </location>
    <ligand>
        <name>Zn(2+)</name>
        <dbReference type="ChEBI" id="CHEBI:29105"/>
        <note>catalytic</note>
    </ligand>
</feature>
<sequence>MIWKRDYGLIARQILAWAVIGLIYVVLFSVIGWWLAGTGMFGSYYLYMIIGMAGVMALVQYFLSDKLVLMSTKAKVVTEDEEPKLYAMVKKLADEADLPMPRVAIMPSPVPNAFATGRSPKHAVVAVTQAIRGILTDEELEAVLAHELAHVKNRDMLTMTIGSFLVSIAAMIINNAFIMALLSSNRDSENGGGIIVFIVAMVVIVIVYIVGTMVTMAISRYREFSADRGSAYITRDPDALIRALKKISGKMETIPPDKKREISAENSFYIIPAISGESVMELFSTHPPLEKRIANLEKVKMEMQGY</sequence>
<dbReference type="GO" id="GO:0006508">
    <property type="term" value="P:proteolysis"/>
    <property type="evidence" value="ECO:0007669"/>
    <property type="project" value="UniProtKB-KW"/>
</dbReference>
<dbReference type="GO" id="GO:0008270">
    <property type="term" value="F:zinc ion binding"/>
    <property type="evidence" value="ECO:0007669"/>
    <property type="project" value="UniProtKB-UniRule"/>
</dbReference>
<feature type="domain" description="Peptidase M48" evidence="12">
    <location>
        <begin position="81"/>
        <end position="298"/>
    </location>
</feature>
<evidence type="ECO:0000256" key="7">
    <source>
        <dbReference type="ARBA" id="ARBA00022833"/>
    </source>
</evidence>
<keyword evidence="5 11" id="KW-0479">Metal-binding</keyword>
<dbReference type="SUPFAM" id="SSF103473">
    <property type="entry name" value="MFS general substrate transporter"/>
    <property type="match status" value="1"/>
</dbReference>
<keyword evidence="14" id="KW-1185">Reference proteome</keyword>
<feature type="transmembrane region" description="Helical" evidence="11">
    <location>
        <begin position="161"/>
        <end position="182"/>
    </location>
</feature>
<dbReference type="InterPro" id="IPR001915">
    <property type="entry name" value="Peptidase_M48"/>
</dbReference>
<feature type="transmembrane region" description="Helical" evidence="11">
    <location>
        <begin position="42"/>
        <end position="63"/>
    </location>
</feature>
<proteinExistence type="inferred from homology"/>
<comment type="caution">
    <text evidence="13">The sequence shown here is derived from an EMBL/GenBank/DDBJ whole genome shotgun (WGS) entry which is preliminary data.</text>
</comment>
<evidence type="ECO:0000256" key="1">
    <source>
        <dbReference type="ARBA" id="ARBA00009779"/>
    </source>
</evidence>
<dbReference type="Gene3D" id="3.30.2010.10">
    <property type="entry name" value="Metalloproteases ('zincins'), catalytic domain"/>
    <property type="match status" value="1"/>
</dbReference>
<keyword evidence="4 11" id="KW-0812">Transmembrane</keyword>
<keyword evidence="2 11" id="KW-1003">Cell membrane</keyword>
<dbReference type="GO" id="GO:0005886">
    <property type="term" value="C:plasma membrane"/>
    <property type="evidence" value="ECO:0007669"/>
    <property type="project" value="UniProtKB-SubCell"/>
</dbReference>
<feature type="active site" evidence="11">
    <location>
        <position position="147"/>
    </location>
</feature>
<dbReference type="Pfam" id="PF01435">
    <property type="entry name" value="Peptidase_M48"/>
    <property type="match status" value="1"/>
</dbReference>
<reference evidence="13" key="1">
    <citation type="submission" date="2023-06" db="EMBL/GenBank/DDBJ databases">
        <title>Genome sequence of Methancorpusculaceae sp. Ag1.</title>
        <authorList>
            <person name="Protasov E."/>
            <person name="Platt K."/>
            <person name="Poehlein A."/>
            <person name="Daniel R."/>
            <person name="Brune A."/>
        </authorList>
    </citation>
    <scope>NUCLEOTIDE SEQUENCE</scope>
    <source>
        <strain evidence="13">Ag1</strain>
    </source>
</reference>
<feature type="transmembrane region" description="Helical" evidence="11">
    <location>
        <begin position="194"/>
        <end position="218"/>
    </location>
</feature>
<evidence type="ECO:0000256" key="3">
    <source>
        <dbReference type="ARBA" id="ARBA00022670"/>
    </source>
</evidence>
<keyword evidence="3 11" id="KW-0645">Protease</keyword>
<dbReference type="HAMAP" id="MF_00188">
    <property type="entry name" value="Pept_M48_protease_HtpX"/>
    <property type="match status" value="1"/>
</dbReference>
<feature type="transmembrane region" description="Helical" evidence="11">
    <location>
        <begin position="14"/>
        <end position="36"/>
    </location>
</feature>
<name>A0AAE4MDC7_9EURY</name>
<dbReference type="GO" id="GO:0004222">
    <property type="term" value="F:metalloendopeptidase activity"/>
    <property type="evidence" value="ECO:0007669"/>
    <property type="project" value="UniProtKB-UniRule"/>
</dbReference>
<dbReference type="NCBIfam" id="NF002669">
    <property type="entry name" value="PRK02391.1"/>
    <property type="match status" value="1"/>
</dbReference>